<feature type="domain" description="DUF3887" evidence="2">
    <location>
        <begin position="29"/>
        <end position="111"/>
    </location>
</feature>
<dbReference type="Pfam" id="PF12146">
    <property type="entry name" value="Hydrolase_4"/>
    <property type="match status" value="1"/>
</dbReference>
<comment type="caution">
    <text evidence="3">The sequence shown here is derived from an EMBL/GenBank/DDBJ whole genome shotgun (WGS) entry which is preliminary data.</text>
</comment>
<protein>
    <recommendedName>
        <fullName evidence="7">Serine aminopeptidase S33 domain-containing protein</fullName>
    </recommendedName>
</protein>
<dbReference type="EMBL" id="PCPP01000001">
    <property type="protein sequence ID" value="PRB86033.1"/>
    <property type="molecule type" value="Genomic_DNA"/>
</dbReference>
<dbReference type="Proteomes" id="UP000238325">
    <property type="component" value="Unassembled WGS sequence"/>
</dbReference>
<evidence type="ECO:0000313" key="6">
    <source>
        <dbReference type="Proteomes" id="UP000238534"/>
    </source>
</evidence>
<dbReference type="RefSeq" id="WP_105680771.1">
    <property type="nucleotide sequence ID" value="NZ_JBBGZD010000001.1"/>
</dbReference>
<dbReference type="OrthoDB" id="9809549at2"/>
<name>A0A2S9CZT4_CHRCI</name>
<dbReference type="EMBL" id="PCPH01000001">
    <property type="protein sequence ID" value="PRB91786.1"/>
    <property type="molecule type" value="Genomic_DNA"/>
</dbReference>
<dbReference type="InterPro" id="IPR029058">
    <property type="entry name" value="AB_hydrolase_fold"/>
</dbReference>
<accession>A0A2S9CZT4</accession>
<dbReference type="PANTHER" id="PTHR43265:SF1">
    <property type="entry name" value="ESTERASE ESTD"/>
    <property type="match status" value="1"/>
</dbReference>
<dbReference type="SUPFAM" id="SSF53474">
    <property type="entry name" value="alpha/beta-Hydrolases"/>
    <property type="match status" value="1"/>
</dbReference>
<evidence type="ECO:0000313" key="4">
    <source>
        <dbReference type="EMBL" id="PRB91786.1"/>
    </source>
</evidence>
<evidence type="ECO:0000259" key="1">
    <source>
        <dbReference type="Pfam" id="PF12146"/>
    </source>
</evidence>
<dbReference type="Gene3D" id="3.10.450.590">
    <property type="match status" value="1"/>
</dbReference>
<dbReference type="PANTHER" id="PTHR43265">
    <property type="entry name" value="ESTERASE ESTD"/>
    <property type="match status" value="1"/>
</dbReference>
<proteinExistence type="predicted"/>
<sequence>MKKYLNLCLLTFSIFTYSQSRKEIGNNFIQALFIEGNAEKTHHFFDESVAQQIPINILKSLPGQLEGQFGKFKNVIEINNEQDTYYYYSEFEKSKPDIQITFTDHNKIIGFYVLPHKDFIKEDDKTTLKIKSDGLELKGTLLQPTEDNKKKLVIFVHGSGANDRNETVGENSPFKDIAEYLLKNGISSYRYDKRNYSYPASFDDQSTAEQETINDAVNVSTYFKKNNDFKGYQIIILGHSLGAYLMPKIASKAEVSKYIFLSGNARPLQNVLLDQFEYLHKIDASAVSDENIHNLKKGISLLNSSTFNANTPKEELPMGIPAAYWKYLQNYHPLEEVKHIKVPMFFAQGDRDYQVTEKDFMLWKTALKNNTSAEFKWYPGLSHLYIKGSGIASPKDYTVKGKVDEVFLTDLKNFILK</sequence>
<evidence type="ECO:0000259" key="2">
    <source>
        <dbReference type="Pfam" id="PF13026"/>
    </source>
</evidence>
<dbReference type="AlphaFoldDB" id="A0A2S9CZT4"/>
<dbReference type="Proteomes" id="UP000238534">
    <property type="component" value="Unassembled WGS sequence"/>
</dbReference>
<organism evidence="3 6">
    <name type="scientific">Chryseobacterium culicis</name>
    <dbReference type="NCBI Taxonomy" id="680127"/>
    <lineage>
        <taxon>Bacteria</taxon>
        <taxon>Pseudomonadati</taxon>
        <taxon>Bacteroidota</taxon>
        <taxon>Flavobacteriia</taxon>
        <taxon>Flavobacteriales</taxon>
        <taxon>Weeksellaceae</taxon>
        <taxon>Chryseobacterium group</taxon>
        <taxon>Chryseobacterium</taxon>
    </lineage>
</organism>
<keyword evidence="5" id="KW-1185">Reference proteome</keyword>
<dbReference type="Pfam" id="PF13026">
    <property type="entry name" value="DUF3887"/>
    <property type="match status" value="1"/>
</dbReference>
<dbReference type="InterPro" id="IPR022742">
    <property type="entry name" value="Hydrolase_4"/>
</dbReference>
<gene>
    <name evidence="3" type="ORF">CQ022_07220</name>
    <name evidence="4" type="ORF">CQ033_00890</name>
</gene>
<evidence type="ECO:0000313" key="3">
    <source>
        <dbReference type="EMBL" id="PRB86033.1"/>
    </source>
</evidence>
<feature type="domain" description="Serine aminopeptidase S33" evidence="1">
    <location>
        <begin position="149"/>
        <end position="384"/>
    </location>
</feature>
<dbReference type="GO" id="GO:0052689">
    <property type="term" value="F:carboxylic ester hydrolase activity"/>
    <property type="evidence" value="ECO:0007669"/>
    <property type="project" value="TreeGrafter"/>
</dbReference>
<evidence type="ECO:0000313" key="5">
    <source>
        <dbReference type="Proteomes" id="UP000238325"/>
    </source>
</evidence>
<reference evidence="5 6" key="1">
    <citation type="submission" date="2017-09" db="EMBL/GenBank/DDBJ databases">
        <title>Genomic, metabolic, and phenotypic characteristics of bacterial isolates from the natural microbiome of the model nematode Caenorhabditis elegans.</title>
        <authorList>
            <person name="Zimmermann J."/>
            <person name="Obeng N."/>
            <person name="Yang W."/>
            <person name="Obeng O."/>
            <person name="Kissoyan K."/>
            <person name="Pees B."/>
            <person name="Dirksen P."/>
            <person name="Hoppner M."/>
            <person name="Franke A."/>
            <person name="Rosenstiel P."/>
            <person name="Leippe M."/>
            <person name="Dierking K."/>
            <person name="Kaleta C."/>
            <person name="Schulenburg H."/>
        </authorList>
    </citation>
    <scope>NUCLEOTIDE SEQUENCE [LARGE SCALE GENOMIC DNA]</scope>
    <source>
        <strain evidence="3 6">MYb25</strain>
        <strain evidence="4 5">MYb44</strain>
    </source>
</reference>
<dbReference type="InterPro" id="IPR024981">
    <property type="entry name" value="DUF3887"/>
</dbReference>
<dbReference type="InterPro" id="IPR053145">
    <property type="entry name" value="AB_hydrolase_Est10"/>
</dbReference>
<evidence type="ECO:0008006" key="7">
    <source>
        <dbReference type="Google" id="ProtNLM"/>
    </source>
</evidence>
<dbReference type="Gene3D" id="3.40.50.1820">
    <property type="entry name" value="alpha/beta hydrolase"/>
    <property type="match status" value="1"/>
</dbReference>